<feature type="compositionally biased region" description="Polar residues" evidence="1">
    <location>
        <begin position="236"/>
        <end position="245"/>
    </location>
</feature>
<evidence type="ECO:0000313" key="3">
    <source>
        <dbReference type="EMBL" id="OAV59954.1"/>
    </source>
</evidence>
<accession>A0A1B7LXP9</accession>
<keyword evidence="2" id="KW-1133">Transmembrane helix</keyword>
<keyword evidence="4" id="KW-1185">Reference proteome</keyword>
<protein>
    <submittedName>
        <fullName evidence="3">Uncharacterized protein</fullName>
    </submittedName>
</protein>
<comment type="caution">
    <text evidence="3">The sequence shown here is derived from an EMBL/GenBank/DDBJ whole genome shotgun (WGS) entry which is preliminary data.</text>
</comment>
<keyword evidence="2" id="KW-0812">Transmembrane</keyword>
<name>A0A1B7LXP9_9MICC</name>
<evidence type="ECO:0000313" key="4">
    <source>
        <dbReference type="Proteomes" id="UP000078292"/>
    </source>
</evidence>
<gene>
    <name evidence="3" type="ORF">A6F49_14530</name>
</gene>
<sequence>MFVSELQHLENLSDLDAGASAMSSFSLLTNLVLPIFISGIFTLFINMLDRTKPNWEPQISDPVWGIDMVGDLQGPSVEVRVVNTGAAPAYRVRVLGFYCGKRENLVEGYKITTPLEPYLNPGDSISGHYEVHSVHWDDAGILVAWTQPGFPRRRMAHKYQFIKLTDWVDKPITEEQFVYEINSGEYGLDAYLIDLDENQTQWQGNRDDWLLSQKQVFIRKNSKRRDRKEWRKISKSPWSKVQQDR</sequence>
<keyword evidence="2" id="KW-0472">Membrane</keyword>
<dbReference type="AlphaFoldDB" id="A0A1B7LXP9"/>
<proteinExistence type="predicted"/>
<feature type="region of interest" description="Disordered" evidence="1">
    <location>
        <begin position="223"/>
        <end position="245"/>
    </location>
</feature>
<organism evidence="3 4">
    <name type="scientific">Enteractinococcus helveticum</name>
    <dbReference type="NCBI Taxonomy" id="1837282"/>
    <lineage>
        <taxon>Bacteria</taxon>
        <taxon>Bacillati</taxon>
        <taxon>Actinomycetota</taxon>
        <taxon>Actinomycetes</taxon>
        <taxon>Micrococcales</taxon>
        <taxon>Micrococcaceae</taxon>
    </lineage>
</organism>
<evidence type="ECO:0000256" key="1">
    <source>
        <dbReference type="SAM" id="MobiDB-lite"/>
    </source>
</evidence>
<reference evidence="3 4" key="1">
    <citation type="submission" date="2016-04" db="EMBL/GenBank/DDBJ databases">
        <title>First whole genome shotgun sequence of the bacterium Enteractinococcus sp. strain UASWS1574.</title>
        <authorList>
            <person name="Crovadore J."/>
            <person name="Chablais R."/>
            <person name="Lefort F."/>
        </authorList>
    </citation>
    <scope>NUCLEOTIDE SEQUENCE [LARGE SCALE GENOMIC DNA]</scope>
    <source>
        <strain evidence="3 4">UASWS1574</strain>
    </source>
</reference>
<feature type="transmembrane region" description="Helical" evidence="2">
    <location>
        <begin position="20"/>
        <end position="45"/>
    </location>
</feature>
<dbReference type="Proteomes" id="UP000078292">
    <property type="component" value="Unassembled WGS sequence"/>
</dbReference>
<dbReference type="EMBL" id="LXEY01000021">
    <property type="protein sequence ID" value="OAV59954.1"/>
    <property type="molecule type" value="Genomic_DNA"/>
</dbReference>
<evidence type="ECO:0000256" key="2">
    <source>
        <dbReference type="SAM" id="Phobius"/>
    </source>
</evidence>